<sequence length="139" mass="15215">NLAEAIDSRRRNVVDKILIALHELIVSFRDGSDECSFECSSIRLGALTKEMRARRLDPKPGSPLLGYSIAATMDAARSIRSPQWASPNRSAYGYVGYVSHSCDLGSLIQSKMDGLEEMMGGLTLDDFDGHRSLGHARVS</sequence>
<name>A0AAN6SLB4_9PEZI</name>
<dbReference type="AlphaFoldDB" id="A0AAN6SLB4"/>
<reference evidence="2" key="1">
    <citation type="journal article" date="2023" name="Mol. Phylogenet. Evol.">
        <title>Genome-scale phylogeny and comparative genomics of the fungal order Sordariales.</title>
        <authorList>
            <person name="Hensen N."/>
            <person name="Bonometti L."/>
            <person name="Westerberg I."/>
            <person name="Brannstrom I.O."/>
            <person name="Guillou S."/>
            <person name="Cros-Aarteil S."/>
            <person name="Calhoun S."/>
            <person name="Haridas S."/>
            <person name="Kuo A."/>
            <person name="Mondo S."/>
            <person name="Pangilinan J."/>
            <person name="Riley R."/>
            <person name="LaButti K."/>
            <person name="Andreopoulos B."/>
            <person name="Lipzen A."/>
            <person name="Chen C."/>
            <person name="Yan M."/>
            <person name="Daum C."/>
            <person name="Ng V."/>
            <person name="Clum A."/>
            <person name="Steindorff A."/>
            <person name="Ohm R.A."/>
            <person name="Martin F."/>
            <person name="Silar P."/>
            <person name="Natvig D.O."/>
            <person name="Lalanne C."/>
            <person name="Gautier V."/>
            <person name="Ament-Velasquez S.L."/>
            <person name="Kruys A."/>
            <person name="Hutchinson M.I."/>
            <person name="Powell A.J."/>
            <person name="Barry K."/>
            <person name="Miller A.N."/>
            <person name="Grigoriev I.V."/>
            <person name="Debuchy R."/>
            <person name="Gladieux P."/>
            <person name="Hiltunen Thoren M."/>
            <person name="Johannesson H."/>
        </authorList>
    </citation>
    <scope>NUCLEOTIDE SEQUENCE [LARGE SCALE GENOMIC DNA]</scope>
    <source>
        <strain evidence="2">CBS 284.82</strain>
    </source>
</reference>
<dbReference type="Proteomes" id="UP001303115">
    <property type="component" value="Unassembled WGS sequence"/>
</dbReference>
<accession>A0AAN6SLB4</accession>
<evidence type="ECO:0000313" key="1">
    <source>
        <dbReference type="EMBL" id="KAK4031305.1"/>
    </source>
</evidence>
<proteinExistence type="predicted"/>
<dbReference type="EMBL" id="MU854887">
    <property type="protein sequence ID" value="KAK4031305.1"/>
    <property type="molecule type" value="Genomic_DNA"/>
</dbReference>
<comment type="caution">
    <text evidence="1">The sequence shown here is derived from an EMBL/GenBank/DDBJ whole genome shotgun (WGS) entry which is preliminary data.</text>
</comment>
<evidence type="ECO:0000313" key="2">
    <source>
        <dbReference type="Proteomes" id="UP001303115"/>
    </source>
</evidence>
<feature type="non-terminal residue" evidence="1">
    <location>
        <position position="1"/>
    </location>
</feature>
<organism evidence="1 2">
    <name type="scientific">Parachaetomium inaequale</name>
    <dbReference type="NCBI Taxonomy" id="2588326"/>
    <lineage>
        <taxon>Eukaryota</taxon>
        <taxon>Fungi</taxon>
        <taxon>Dikarya</taxon>
        <taxon>Ascomycota</taxon>
        <taxon>Pezizomycotina</taxon>
        <taxon>Sordariomycetes</taxon>
        <taxon>Sordariomycetidae</taxon>
        <taxon>Sordariales</taxon>
        <taxon>Chaetomiaceae</taxon>
        <taxon>Parachaetomium</taxon>
    </lineage>
</organism>
<gene>
    <name evidence="1" type="ORF">C8A01DRAFT_21456</name>
</gene>
<keyword evidence="2" id="KW-1185">Reference proteome</keyword>
<protein>
    <submittedName>
        <fullName evidence="1">Uncharacterized protein</fullName>
    </submittedName>
</protein>